<keyword evidence="1" id="KW-0812">Transmembrane</keyword>
<dbReference type="InterPro" id="IPR011990">
    <property type="entry name" value="TPR-like_helical_dom_sf"/>
</dbReference>
<dbReference type="SMART" id="SM00671">
    <property type="entry name" value="SEL1"/>
    <property type="match status" value="2"/>
</dbReference>
<organism evidence="2 3">
    <name type="scientific">Devosia marina</name>
    <dbReference type="NCBI Taxonomy" id="2683198"/>
    <lineage>
        <taxon>Bacteria</taxon>
        <taxon>Pseudomonadati</taxon>
        <taxon>Pseudomonadota</taxon>
        <taxon>Alphaproteobacteria</taxon>
        <taxon>Hyphomicrobiales</taxon>
        <taxon>Devosiaceae</taxon>
        <taxon>Devosia</taxon>
    </lineage>
</organism>
<dbReference type="AlphaFoldDB" id="A0A7X3FPM3"/>
<dbReference type="SUPFAM" id="SSF81901">
    <property type="entry name" value="HCP-like"/>
    <property type="match status" value="1"/>
</dbReference>
<comment type="caution">
    <text evidence="2">The sequence shown here is derived from an EMBL/GenBank/DDBJ whole genome shotgun (WGS) entry which is preliminary data.</text>
</comment>
<dbReference type="Pfam" id="PF08238">
    <property type="entry name" value="Sel1"/>
    <property type="match status" value="3"/>
</dbReference>
<dbReference type="PANTHER" id="PTHR11102">
    <property type="entry name" value="SEL-1-LIKE PROTEIN"/>
    <property type="match status" value="1"/>
</dbReference>
<proteinExistence type="predicted"/>
<dbReference type="InterPro" id="IPR050767">
    <property type="entry name" value="Sel1_AlgK"/>
</dbReference>
<keyword evidence="1" id="KW-0472">Membrane</keyword>
<accession>A0A7X3FPM3</accession>
<dbReference type="Gene3D" id="1.25.40.10">
    <property type="entry name" value="Tetratricopeptide repeat domain"/>
    <property type="match status" value="2"/>
</dbReference>
<protein>
    <recommendedName>
        <fullName evidence="4">Sel1 repeat family protein</fullName>
    </recommendedName>
</protein>
<dbReference type="InterPro" id="IPR006597">
    <property type="entry name" value="Sel1-like"/>
</dbReference>
<keyword evidence="3" id="KW-1185">Reference proteome</keyword>
<sequence length="359" mass="38359">MDTHLRTRMVPQASARQTGALRMEHRCDGMGRMRSQSAFTTCSDFALSGHFIRAILLLIRCGVPDRGTATTSPLRGSSVGSAHGTVGERSVMRTTWDKSLACAVSGAMLAFGLAAPAYAQTAADAALDFARTLDGTGAFVSNDTYLSALESDAAAGRPLALWQLGTMYENGEGVDKDPVKAFGYFAQIANQHADTAPRGLEADIVANSFVKLGEYFRMGVPEAGVSQNPAEYHRMLMHAATYFGDAEAQYRIGLLYQQEDGLGLSPMLSARWLQSAAHKGHCLAQAQLGNLLFNGMESYPPRPAEGLMWLNFARTTCLGTSDLAAAEELLKRAMSVATPETRAAAVEMANSGVVVSAEF</sequence>
<reference evidence="2 3" key="1">
    <citation type="submission" date="2019-12" db="EMBL/GenBank/DDBJ databases">
        <title>Devosia maris sp. nov., isolated from the deep seawater.</title>
        <authorList>
            <person name="Liu Y."/>
        </authorList>
    </citation>
    <scope>NUCLEOTIDE SEQUENCE [LARGE SCALE GENOMIC DNA]</scope>
    <source>
        <strain evidence="2 3">L53-10-65</strain>
    </source>
</reference>
<evidence type="ECO:0000313" key="2">
    <source>
        <dbReference type="EMBL" id="MVS97997.1"/>
    </source>
</evidence>
<feature type="transmembrane region" description="Helical" evidence="1">
    <location>
        <begin position="99"/>
        <end position="119"/>
    </location>
</feature>
<dbReference type="EMBL" id="WQRF01000001">
    <property type="protein sequence ID" value="MVS97997.1"/>
    <property type="molecule type" value="Genomic_DNA"/>
</dbReference>
<gene>
    <name evidence="2" type="ORF">GO014_03025</name>
</gene>
<dbReference type="PANTHER" id="PTHR11102:SF160">
    <property type="entry name" value="ERAD-ASSOCIATED E3 UBIQUITIN-PROTEIN LIGASE COMPONENT HRD3"/>
    <property type="match status" value="1"/>
</dbReference>
<evidence type="ECO:0008006" key="4">
    <source>
        <dbReference type="Google" id="ProtNLM"/>
    </source>
</evidence>
<evidence type="ECO:0000313" key="3">
    <source>
        <dbReference type="Proteomes" id="UP000438106"/>
    </source>
</evidence>
<evidence type="ECO:0000256" key="1">
    <source>
        <dbReference type="SAM" id="Phobius"/>
    </source>
</evidence>
<keyword evidence="1" id="KW-1133">Transmembrane helix</keyword>
<name>A0A7X3FPM3_9HYPH</name>
<dbReference type="Proteomes" id="UP000438106">
    <property type="component" value="Unassembled WGS sequence"/>
</dbReference>